<proteinExistence type="predicted"/>
<dbReference type="Proteomes" id="UP001332243">
    <property type="component" value="Unassembled WGS sequence"/>
</dbReference>
<evidence type="ECO:0000313" key="2">
    <source>
        <dbReference type="EMBL" id="MEE6262075.1"/>
    </source>
</evidence>
<comment type="caution">
    <text evidence="2">The sequence shown here is derived from an EMBL/GenBank/DDBJ whole genome shotgun (WGS) entry which is preliminary data.</text>
</comment>
<protein>
    <recommendedName>
        <fullName evidence="4">DUF4333 domain-containing protein</fullName>
    </recommendedName>
</protein>
<accession>A0ABU7S007</accession>
<organism evidence="2 3">
    <name type="scientific">Plantactinospora sonchi</name>
    <dbReference type="NCBI Taxonomy" id="1544735"/>
    <lineage>
        <taxon>Bacteria</taxon>
        <taxon>Bacillati</taxon>
        <taxon>Actinomycetota</taxon>
        <taxon>Actinomycetes</taxon>
        <taxon>Micromonosporales</taxon>
        <taxon>Micromonosporaceae</taxon>
        <taxon>Plantactinospora</taxon>
    </lineage>
</organism>
<name>A0ABU7S007_9ACTN</name>
<evidence type="ECO:0008006" key="4">
    <source>
        <dbReference type="Google" id="ProtNLM"/>
    </source>
</evidence>
<gene>
    <name evidence="1" type="ORF">V1633_18980</name>
    <name evidence="2" type="ORF">V1633_26675</name>
</gene>
<dbReference type="EMBL" id="JAZGQK010000016">
    <property type="protein sequence ID" value="MEE6260573.1"/>
    <property type="molecule type" value="Genomic_DNA"/>
</dbReference>
<sequence>MLVVALVVVLACAGLCGIGQLVTNFLNADEWEGLGQPVAPSTVPASPKPTWQPPNELVDPQPVLQIRHQLESWVLTSAGVARPMRSSCERRDFTGEQATTFTCTVRYDGQDVVYTITARPSGGSTFEWDAKADQTLVTREGLHALLYSRFGGNDGTWENLRCEEFPEVALVPAGERLGQVCYARHKDRIKSARIIITPQDQAGPSLETEFQEEGLR</sequence>
<evidence type="ECO:0000313" key="3">
    <source>
        <dbReference type="Proteomes" id="UP001332243"/>
    </source>
</evidence>
<dbReference type="EMBL" id="JAZGQK010000025">
    <property type="protein sequence ID" value="MEE6262075.1"/>
    <property type="molecule type" value="Genomic_DNA"/>
</dbReference>
<keyword evidence="3" id="KW-1185">Reference proteome</keyword>
<dbReference type="RefSeq" id="WP_331215686.1">
    <property type="nucleotide sequence ID" value="NZ_JAZGQK010000016.1"/>
</dbReference>
<reference evidence="2 3" key="1">
    <citation type="submission" date="2024-01" db="EMBL/GenBank/DDBJ databases">
        <title>Genome insights into Plantactinospora sonchi sp. nov.</title>
        <authorList>
            <person name="Wang L."/>
        </authorList>
    </citation>
    <scope>NUCLEOTIDE SEQUENCE [LARGE SCALE GENOMIC DNA]</scope>
    <source>
        <strain evidence="2 3">NEAU-QY2</strain>
    </source>
</reference>
<evidence type="ECO:0000313" key="1">
    <source>
        <dbReference type="EMBL" id="MEE6260573.1"/>
    </source>
</evidence>